<organism evidence="2 3">
    <name type="scientific">Vigna angularis var. angularis</name>
    <dbReference type="NCBI Taxonomy" id="157739"/>
    <lineage>
        <taxon>Eukaryota</taxon>
        <taxon>Viridiplantae</taxon>
        <taxon>Streptophyta</taxon>
        <taxon>Embryophyta</taxon>
        <taxon>Tracheophyta</taxon>
        <taxon>Spermatophyta</taxon>
        <taxon>Magnoliopsida</taxon>
        <taxon>eudicotyledons</taxon>
        <taxon>Gunneridae</taxon>
        <taxon>Pentapetalae</taxon>
        <taxon>rosids</taxon>
        <taxon>fabids</taxon>
        <taxon>Fabales</taxon>
        <taxon>Fabaceae</taxon>
        <taxon>Papilionoideae</taxon>
        <taxon>50 kb inversion clade</taxon>
        <taxon>NPAAA clade</taxon>
        <taxon>indigoferoid/millettioid clade</taxon>
        <taxon>Phaseoleae</taxon>
        <taxon>Vigna</taxon>
    </lineage>
</organism>
<proteinExistence type="predicted"/>
<keyword evidence="1" id="KW-0812">Transmembrane</keyword>
<keyword evidence="1" id="KW-1133">Transmembrane helix</keyword>
<dbReference type="EMBL" id="AP015042">
    <property type="protein sequence ID" value="BAT97211.1"/>
    <property type="molecule type" value="Genomic_DNA"/>
</dbReference>
<sequence>MQIERVIDELTYIQYKILYIKLIGGGMLCILFLVLISLEIDIIYLYIGLILPPMLYIVVMRGNIYRILLIRKYL</sequence>
<keyword evidence="3" id="KW-1185">Reference proteome</keyword>
<gene>
    <name evidence="2" type="primary">Vigan.09G059300</name>
    <name evidence="2" type="ORF">VIGAN_09059300</name>
</gene>
<protein>
    <submittedName>
        <fullName evidence="2">Uncharacterized protein</fullName>
    </submittedName>
</protein>
<feature type="transmembrane region" description="Helical" evidence="1">
    <location>
        <begin position="43"/>
        <end position="64"/>
    </location>
</feature>
<name>A0A0S3SWT0_PHAAN</name>
<evidence type="ECO:0000313" key="3">
    <source>
        <dbReference type="Proteomes" id="UP000291084"/>
    </source>
</evidence>
<dbReference type="AlphaFoldDB" id="A0A0S3SWT0"/>
<dbReference type="Proteomes" id="UP000291084">
    <property type="component" value="Chromosome 9"/>
</dbReference>
<evidence type="ECO:0000256" key="1">
    <source>
        <dbReference type="SAM" id="Phobius"/>
    </source>
</evidence>
<feature type="transmembrane region" description="Helical" evidence="1">
    <location>
        <begin position="18"/>
        <end position="37"/>
    </location>
</feature>
<evidence type="ECO:0000313" key="2">
    <source>
        <dbReference type="EMBL" id="BAT97211.1"/>
    </source>
</evidence>
<accession>A0A0S3SWT0</accession>
<keyword evidence="1" id="KW-0472">Membrane</keyword>
<reference evidence="2 3" key="1">
    <citation type="journal article" date="2015" name="Sci. Rep.">
        <title>The power of single molecule real-time sequencing technology in the de novo assembly of a eukaryotic genome.</title>
        <authorList>
            <person name="Sakai H."/>
            <person name="Naito K."/>
            <person name="Ogiso-Tanaka E."/>
            <person name="Takahashi Y."/>
            <person name="Iseki K."/>
            <person name="Muto C."/>
            <person name="Satou K."/>
            <person name="Teruya K."/>
            <person name="Shiroma A."/>
            <person name="Shimoji M."/>
            <person name="Hirano T."/>
            <person name="Itoh T."/>
            <person name="Kaga A."/>
            <person name="Tomooka N."/>
        </authorList>
    </citation>
    <scope>NUCLEOTIDE SEQUENCE [LARGE SCALE GENOMIC DNA]</scope>
    <source>
        <strain evidence="3">cv. Shumari</strain>
    </source>
</reference>